<protein>
    <submittedName>
        <fullName evidence="1">Uncharacterized protein</fullName>
    </submittedName>
</protein>
<name>A0A291LDA1_9CAUD</name>
<dbReference type="Proteomes" id="UP000230211">
    <property type="component" value="Segment"/>
</dbReference>
<proteinExistence type="predicted"/>
<sequence length="78" mass="9007">MKNFELLPTGAYAVELRWLSGHSEEMAERFFKRHDINYQKVSIGWGNSFVITDGQYKGFYDVHADPANRTILILQDLG</sequence>
<organism evidence="1 2">
    <name type="scientific">Aeromonas phage AS-szw</name>
    <dbReference type="NCBI Taxonomy" id="2026114"/>
    <lineage>
        <taxon>Viruses</taxon>
        <taxon>Duplodnaviria</taxon>
        <taxon>Heunggongvirae</taxon>
        <taxon>Uroviricota</taxon>
        <taxon>Caudoviricetes</taxon>
        <taxon>Pantevenvirales</taxon>
        <taxon>Straboviridae</taxon>
        <taxon>Emmerichvirinae</taxon>
        <taxon>Ceceduovirus</taxon>
        <taxon>Ceceduovirus aszj</taxon>
    </lineage>
</organism>
<accession>A0A291LDA1</accession>
<dbReference type="EMBL" id="MF498773">
    <property type="protein sequence ID" value="ATI17321.1"/>
    <property type="molecule type" value="Genomic_DNA"/>
</dbReference>
<evidence type="ECO:0000313" key="2">
    <source>
        <dbReference type="Proteomes" id="UP000230211"/>
    </source>
</evidence>
<reference evidence="1 2" key="1">
    <citation type="submission" date="2017-07" db="EMBL/GenBank/DDBJ databases">
        <title>In vitro design and evaluation of phage cocktails against multidrug-resistant Aeromonas salmonicida.</title>
        <authorList>
            <person name="Chen L."/>
            <person name="Yuan S."/>
            <person name="Ma Y."/>
        </authorList>
    </citation>
    <scope>NUCLEOTIDE SEQUENCE [LARGE SCALE GENOMIC DNA]</scope>
</reference>
<evidence type="ECO:0000313" key="1">
    <source>
        <dbReference type="EMBL" id="ATI17321.1"/>
    </source>
</evidence>